<sequence length="27" mass="3081">MVNNKRNFQYAFYVDGQSGNKGGDNEK</sequence>
<evidence type="ECO:0000313" key="1">
    <source>
        <dbReference type="EMBL" id="CBK79564.1"/>
    </source>
</evidence>
<dbReference type="Proteomes" id="UP000008798">
    <property type="component" value="Chromosome"/>
</dbReference>
<dbReference type="HOGENOM" id="CLU_3414637_0_0_9"/>
<dbReference type="EMBL" id="FP929038">
    <property type="protein sequence ID" value="CBK79564.1"/>
    <property type="molecule type" value="Genomic_DNA"/>
</dbReference>
<dbReference type="STRING" id="717962.CC1_06780"/>
<gene>
    <name evidence="1" type="ORF">CC1_06780</name>
</gene>
<accession>D4J5E3</accession>
<organism evidence="1 2">
    <name type="scientific">Coprococcus catus GD/7</name>
    <dbReference type="NCBI Taxonomy" id="717962"/>
    <lineage>
        <taxon>Bacteria</taxon>
        <taxon>Bacillati</taxon>
        <taxon>Bacillota</taxon>
        <taxon>Clostridia</taxon>
        <taxon>Lachnospirales</taxon>
        <taxon>Lachnospiraceae</taxon>
        <taxon>Coprococcus</taxon>
    </lineage>
</organism>
<protein>
    <submittedName>
        <fullName evidence="1">Uncharacterized protein</fullName>
    </submittedName>
</protein>
<proteinExistence type="predicted"/>
<reference evidence="1 2" key="1">
    <citation type="submission" date="2010-03" db="EMBL/GenBank/DDBJ databases">
        <title>The genome sequence of Coprococcus catus GD/7.</title>
        <authorList>
            <consortium name="metaHIT consortium -- http://www.metahit.eu/"/>
            <person name="Pajon A."/>
            <person name="Turner K."/>
            <person name="Parkhill J."/>
            <person name="Duncan S."/>
            <person name="Flint H."/>
        </authorList>
    </citation>
    <scope>NUCLEOTIDE SEQUENCE [LARGE SCALE GENOMIC DNA]</scope>
    <source>
        <strain evidence="1 2">GD/7</strain>
    </source>
</reference>
<reference evidence="1 2" key="2">
    <citation type="submission" date="2010-03" db="EMBL/GenBank/DDBJ databases">
        <authorList>
            <person name="Pajon A."/>
        </authorList>
    </citation>
    <scope>NUCLEOTIDE SEQUENCE [LARGE SCALE GENOMIC DNA]</scope>
    <source>
        <strain evidence="1 2">GD/7</strain>
    </source>
</reference>
<evidence type="ECO:0000313" key="2">
    <source>
        <dbReference type="Proteomes" id="UP000008798"/>
    </source>
</evidence>
<dbReference type="AlphaFoldDB" id="D4J5E3"/>
<name>D4J5E3_9FIRM</name>
<dbReference type="KEGG" id="cct:CC1_06780"/>